<evidence type="ECO:0000256" key="10">
    <source>
        <dbReference type="RuleBase" id="RU361208"/>
    </source>
</evidence>
<dbReference type="GO" id="GO:0005576">
    <property type="term" value="C:extracellular region"/>
    <property type="evidence" value="ECO:0007669"/>
    <property type="project" value="UniProtKB-SubCell"/>
</dbReference>
<dbReference type="GO" id="GO:0000272">
    <property type="term" value="P:polysaccharide catabolic process"/>
    <property type="evidence" value="ECO:0007669"/>
    <property type="project" value="UniProtKB-KW"/>
</dbReference>
<protein>
    <recommendedName>
        <fullName evidence="10">Endo-chitosanase</fullName>
        <ecNumber evidence="10">3.2.1.132</ecNumber>
    </recommendedName>
</protein>
<evidence type="ECO:0000256" key="8">
    <source>
        <dbReference type="ARBA" id="ARBA00023295"/>
    </source>
</evidence>
<comment type="subcellular location">
    <subcellularLocation>
        <location evidence="2 10">Secreted</location>
    </subcellularLocation>
</comment>
<evidence type="ECO:0000256" key="3">
    <source>
        <dbReference type="ARBA" id="ARBA00007799"/>
    </source>
</evidence>
<comment type="catalytic activity">
    <reaction evidence="1 10">
        <text>Endohydrolysis of beta-(1-&gt;4)-linkages between D-glucosamine residues in a partly acetylated chitosan.</text>
        <dbReference type="EC" id="3.2.1.132"/>
    </reaction>
</comment>
<keyword evidence="7" id="KW-0119">Carbohydrate metabolism</keyword>
<evidence type="ECO:0000256" key="6">
    <source>
        <dbReference type="ARBA" id="ARBA00022801"/>
    </source>
</evidence>
<reference evidence="11" key="1">
    <citation type="journal article" date="2021" name="Nat. Commun.">
        <title>Genetic determinants of endophytism in the Arabidopsis root mycobiome.</title>
        <authorList>
            <person name="Mesny F."/>
            <person name="Miyauchi S."/>
            <person name="Thiergart T."/>
            <person name="Pickel B."/>
            <person name="Atanasova L."/>
            <person name="Karlsson M."/>
            <person name="Huettel B."/>
            <person name="Barry K.W."/>
            <person name="Haridas S."/>
            <person name="Chen C."/>
            <person name="Bauer D."/>
            <person name="Andreopoulos W."/>
            <person name="Pangilinan J."/>
            <person name="LaButti K."/>
            <person name="Riley R."/>
            <person name="Lipzen A."/>
            <person name="Clum A."/>
            <person name="Drula E."/>
            <person name="Henrissat B."/>
            <person name="Kohler A."/>
            <person name="Grigoriev I.V."/>
            <person name="Martin F.M."/>
            <person name="Hacquard S."/>
        </authorList>
    </citation>
    <scope>NUCLEOTIDE SEQUENCE</scope>
    <source>
        <strain evidence="11">MPI-CAGE-CH-0243</strain>
    </source>
</reference>
<sequence length="260" mass="27989">MRSTTSLVLLLASLTAARKIPANLKMFYDTRKTGPCPNPISIRYDSGQAVGDTEYCKDNSTGVLYLKDTGNGYADVDIDCDGLNSDKDDCFNDPSGQPQTAFKTQVQQFDIEDLDSHIHTFVVLGNDNSIYEGDGGEAFDPQNVGIQPLSVVAVVCGENLFYGVWGDVNGGKLTGETSLSLGQMCFPNEPISGNYGHTAHDVLFVAFEGDEAVPGATANWKAKTRVEFEASLAPLGDKLVAKIGSKPYSKTKGRVMRVKV</sequence>
<gene>
    <name evidence="11" type="ORF">B0J11DRAFT_566078</name>
</gene>
<dbReference type="Proteomes" id="UP000700596">
    <property type="component" value="Unassembled WGS sequence"/>
</dbReference>
<keyword evidence="9 10" id="KW-0624">Polysaccharide degradation</keyword>
<evidence type="ECO:0000256" key="7">
    <source>
        <dbReference type="ARBA" id="ARBA00023277"/>
    </source>
</evidence>
<comment type="function">
    <text evidence="10">Chitosanase catalyzing the endo-type cleavage of chitosan, the deacylated form of chitin. Chitosanase may be crucial in the degradation of the deacetylated portion of chitin in the fungal cell wall.</text>
</comment>
<evidence type="ECO:0000256" key="4">
    <source>
        <dbReference type="ARBA" id="ARBA00022525"/>
    </source>
</evidence>
<dbReference type="AlphaFoldDB" id="A0A9P9E7P1"/>
<dbReference type="EC" id="3.2.1.132" evidence="10"/>
<dbReference type="PANTHER" id="PTHR42061:SF6">
    <property type="entry name" value="ENDO-CHITOSANASE"/>
    <property type="match status" value="1"/>
</dbReference>
<evidence type="ECO:0000256" key="9">
    <source>
        <dbReference type="ARBA" id="ARBA00023326"/>
    </source>
</evidence>
<evidence type="ECO:0000256" key="2">
    <source>
        <dbReference type="ARBA" id="ARBA00004613"/>
    </source>
</evidence>
<keyword evidence="4" id="KW-0964">Secreted</keyword>
<accession>A0A9P9E7P1</accession>
<comment type="caution">
    <text evidence="11">The sequence shown here is derived from an EMBL/GenBank/DDBJ whole genome shotgun (WGS) entry which is preliminary data.</text>
</comment>
<dbReference type="InterPro" id="IPR009939">
    <property type="entry name" value="Chitosanase_fungal"/>
</dbReference>
<dbReference type="GO" id="GO:0016977">
    <property type="term" value="F:chitosanase activity"/>
    <property type="evidence" value="ECO:0007669"/>
    <property type="project" value="UniProtKB-EC"/>
</dbReference>
<comment type="similarity">
    <text evidence="3 10">Belongs to the glycosyl hydrolase 75 family.</text>
</comment>
<dbReference type="PANTHER" id="PTHR42061">
    <property type="entry name" value="ENDO-CHITOSANASE"/>
    <property type="match status" value="1"/>
</dbReference>
<keyword evidence="5 10" id="KW-0732">Signal</keyword>
<proteinExistence type="inferred from homology"/>
<evidence type="ECO:0000313" key="11">
    <source>
        <dbReference type="EMBL" id="KAH7132598.1"/>
    </source>
</evidence>
<dbReference type="OrthoDB" id="4756206at2759"/>
<evidence type="ECO:0000256" key="1">
    <source>
        <dbReference type="ARBA" id="ARBA00000405"/>
    </source>
</evidence>
<keyword evidence="12" id="KW-1185">Reference proteome</keyword>
<name>A0A9P9E7P1_9PLEO</name>
<organism evidence="11 12">
    <name type="scientific">Dendryphion nanum</name>
    <dbReference type="NCBI Taxonomy" id="256645"/>
    <lineage>
        <taxon>Eukaryota</taxon>
        <taxon>Fungi</taxon>
        <taxon>Dikarya</taxon>
        <taxon>Ascomycota</taxon>
        <taxon>Pezizomycotina</taxon>
        <taxon>Dothideomycetes</taxon>
        <taxon>Pleosporomycetidae</taxon>
        <taxon>Pleosporales</taxon>
        <taxon>Torulaceae</taxon>
        <taxon>Dendryphion</taxon>
    </lineage>
</organism>
<evidence type="ECO:0000256" key="5">
    <source>
        <dbReference type="ARBA" id="ARBA00022729"/>
    </source>
</evidence>
<evidence type="ECO:0000313" key="12">
    <source>
        <dbReference type="Proteomes" id="UP000700596"/>
    </source>
</evidence>
<keyword evidence="8 10" id="KW-0326">Glycosidase</keyword>
<dbReference type="Pfam" id="PF07335">
    <property type="entry name" value="Glyco_hydro_75"/>
    <property type="match status" value="1"/>
</dbReference>
<keyword evidence="6 10" id="KW-0378">Hydrolase</keyword>
<feature type="chain" id="PRO_5040546445" description="Endo-chitosanase" evidence="10">
    <location>
        <begin position="18"/>
        <end position="260"/>
    </location>
</feature>
<feature type="signal peptide" evidence="10">
    <location>
        <begin position="1"/>
        <end position="17"/>
    </location>
</feature>
<dbReference type="EMBL" id="JAGMWT010000003">
    <property type="protein sequence ID" value="KAH7132598.1"/>
    <property type="molecule type" value="Genomic_DNA"/>
</dbReference>